<gene>
    <name evidence="2" type="ORF">ARMGADRAFT_934251</name>
</gene>
<evidence type="ECO:0000313" key="2">
    <source>
        <dbReference type="EMBL" id="PBK90515.1"/>
    </source>
</evidence>
<dbReference type="Pfam" id="PF18803">
    <property type="entry name" value="CxC2"/>
    <property type="match status" value="1"/>
</dbReference>
<feature type="domain" description="CxC2-like cysteine cluster KDZ transposase-associated" evidence="1">
    <location>
        <begin position="4"/>
        <end position="71"/>
    </location>
</feature>
<dbReference type="STRING" id="47427.A0A2H3D5J1"/>
<proteinExistence type="predicted"/>
<dbReference type="OrthoDB" id="3235114at2759"/>
<dbReference type="Pfam" id="PF18758">
    <property type="entry name" value="KDZ"/>
    <property type="match status" value="1"/>
</dbReference>
<dbReference type="InterPro" id="IPR041457">
    <property type="entry name" value="CxC2_KDZ-assoc"/>
</dbReference>
<dbReference type="InterPro" id="IPR040521">
    <property type="entry name" value="KDZ"/>
</dbReference>
<dbReference type="InParanoid" id="A0A2H3D5J1"/>
<organism evidence="2 3">
    <name type="scientific">Armillaria gallica</name>
    <name type="common">Bulbous honey fungus</name>
    <name type="synonym">Armillaria bulbosa</name>
    <dbReference type="NCBI Taxonomy" id="47427"/>
    <lineage>
        <taxon>Eukaryota</taxon>
        <taxon>Fungi</taxon>
        <taxon>Dikarya</taxon>
        <taxon>Basidiomycota</taxon>
        <taxon>Agaricomycotina</taxon>
        <taxon>Agaricomycetes</taxon>
        <taxon>Agaricomycetidae</taxon>
        <taxon>Agaricales</taxon>
        <taxon>Marasmiineae</taxon>
        <taxon>Physalacriaceae</taxon>
        <taxon>Armillaria</taxon>
    </lineage>
</organism>
<protein>
    <recommendedName>
        <fullName evidence="1">CxC2-like cysteine cluster KDZ transposase-associated domain-containing protein</fullName>
    </recommendedName>
</protein>
<keyword evidence="3" id="KW-1185">Reference proteome</keyword>
<evidence type="ECO:0000313" key="3">
    <source>
        <dbReference type="Proteomes" id="UP000217790"/>
    </source>
</evidence>
<accession>A0A2H3D5J1</accession>
<dbReference type="Proteomes" id="UP000217790">
    <property type="component" value="Unassembled WGS sequence"/>
</dbReference>
<dbReference type="EMBL" id="KZ293665">
    <property type="protein sequence ID" value="PBK90515.1"/>
    <property type="molecule type" value="Genomic_DNA"/>
</dbReference>
<dbReference type="AlphaFoldDB" id="A0A2H3D5J1"/>
<name>A0A2H3D5J1_ARMGA</name>
<reference evidence="3" key="1">
    <citation type="journal article" date="2017" name="Nat. Ecol. Evol.">
        <title>Genome expansion and lineage-specific genetic innovations in the forest pathogenic fungi Armillaria.</title>
        <authorList>
            <person name="Sipos G."/>
            <person name="Prasanna A.N."/>
            <person name="Walter M.C."/>
            <person name="O'Connor E."/>
            <person name="Balint B."/>
            <person name="Krizsan K."/>
            <person name="Kiss B."/>
            <person name="Hess J."/>
            <person name="Varga T."/>
            <person name="Slot J."/>
            <person name="Riley R."/>
            <person name="Boka B."/>
            <person name="Rigling D."/>
            <person name="Barry K."/>
            <person name="Lee J."/>
            <person name="Mihaltcheva S."/>
            <person name="LaButti K."/>
            <person name="Lipzen A."/>
            <person name="Waldron R."/>
            <person name="Moloney N.M."/>
            <person name="Sperisen C."/>
            <person name="Kredics L."/>
            <person name="Vagvoelgyi C."/>
            <person name="Patrignani A."/>
            <person name="Fitzpatrick D."/>
            <person name="Nagy I."/>
            <person name="Doyle S."/>
            <person name="Anderson J.B."/>
            <person name="Grigoriev I.V."/>
            <person name="Gueldener U."/>
            <person name="Muensterkoetter M."/>
            <person name="Nagy L.G."/>
        </authorList>
    </citation>
    <scope>NUCLEOTIDE SEQUENCE [LARGE SCALE GENOMIC DNA]</scope>
    <source>
        <strain evidence="3">Ar21-2</strain>
    </source>
</reference>
<sequence length="388" mass="43848">MKEHVNYCKYTQSLGRWHQLLRSHFFPSTMVNPQMATTFRTLEVFHLLSFMSKVLGYEFYHTLVCLTDNTGTCQPPVSQAVILDKSPLDLKGVIPGKLPIPAGSLAVKCPACPWPGINLDKDWEQDTVNPYVVYRWKYSLFLAIDANFRLVHFVVSNLARDPSLVNGAGFVVAQDDFRQHVAKYGKCIPYDPSDCRDHQAIKLVTSKRGAGLATSGVATVDCARHDSKGPGTVTILDHGEEQVWMDYIFCSRMQHSTPQRVVVSYDINCQWSKKLWDRITIYLPSMTPHQDPADFVYLIPKFHLLAHIPSCHLKFSFNKTPHIGETDGEAPERSWSRLNQLAVSLKVMGPGGYLDTLDDHIGDYNYRKSALMGTSSCAWFRVLDLISF</sequence>
<evidence type="ECO:0000259" key="1">
    <source>
        <dbReference type="Pfam" id="PF18803"/>
    </source>
</evidence>